<protein>
    <submittedName>
        <fullName evidence="1">Uncharacterized protein</fullName>
    </submittedName>
</protein>
<evidence type="ECO:0000313" key="1">
    <source>
        <dbReference type="EMBL" id="SAL05563.1"/>
    </source>
</evidence>
<comment type="caution">
    <text evidence="1">The sequence shown here is derived from an EMBL/GenBank/DDBJ whole genome shotgun (WGS) entry which is preliminary data.</text>
</comment>
<dbReference type="AlphaFoldDB" id="A0A158EFJ9"/>
<sequence length="105" mass="12106">MLIERGVLQSIEIEYVRERHFAQRRQTSSHRAPRYLVRYRLDDHAQRAIVATAPFARDLIAKLRGSLPGDEIEAWLSDDGASLIDWTNLSVERLVDKAGTTWDDE</sequence>
<accession>A0A158EFJ9</accession>
<dbReference type="OrthoDB" id="9991096at2"/>
<name>A0A158EFJ9_9BURK</name>
<organism evidence="1 2">
    <name type="scientific">Caballeronia calidae</name>
    <dbReference type="NCBI Taxonomy" id="1777139"/>
    <lineage>
        <taxon>Bacteria</taxon>
        <taxon>Pseudomonadati</taxon>
        <taxon>Pseudomonadota</taxon>
        <taxon>Betaproteobacteria</taxon>
        <taxon>Burkholderiales</taxon>
        <taxon>Burkholderiaceae</taxon>
        <taxon>Caballeronia</taxon>
    </lineage>
</organism>
<evidence type="ECO:0000313" key="2">
    <source>
        <dbReference type="Proteomes" id="UP000071859"/>
    </source>
</evidence>
<dbReference type="Proteomes" id="UP000071859">
    <property type="component" value="Unassembled WGS sequence"/>
</dbReference>
<proteinExistence type="predicted"/>
<gene>
    <name evidence="1" type="ORF">AWB78_07571</name>
</gene>
<reference evidence="1" key="1">
    <citation type="submission" date="2016-01" db="EMBL/GenBank/DDBJ databases">
        <authorList>
            <person name="Peeters C."/>
        </authorList>
    </citation>
    <scope>NUCLEOTIDE SEQUENCE</scope>
    <source>
        <strain evidence="1">LMG 29321</strain>
    </source>
</reference>
<dbReference type="EMBL" id="FCOX02000084">
    <property type="protein sequence ID" value="SAL05563.1"/>
    <property type="molecule type" value="Genomic_DNA"/>
</dbReference>
<keyword evidence="2" id="KW-1185">Reference proteome</keyword>
<dbReference type="RefSeq" id="WP_062611693.1">
    <property type="nucleotide sequence ID" value="NZ_FCOX02000084.1"/>
</dbReference>